<dbReference type="RefSeq" id="WP_091548897.1">
    <property type="nucleotide sequence ID" value="NZ_FONY01000040.1"/>
</dbReference>
<sequence length="273" mass="31560">MKKIKVILSLFIFLIIASCASQEDKNEEVANTKEESKTEEWLVLFNGKDLDGWTPKFHHHELGDNYANTFRVVDSVIQVNYDGYKEFNERYGHLFYKEPFSSFHLKFQYRFTDQWMKDAPSYTYRNSGVMFHSQDPKTILKEQDWPISVEYQMLAREKEGEPRPTGNMCSPGTDVFFNGEKSPQHCINSSSKTYEWYEWVSGELIVYKDSLVIHKVNGDTVLQYTKPQIGGGVSTRFDPAVKIDGKPLTEGYIGLQAEGQGVEFKDIKIKKLD</sequence>
<dbReference type="Proteomes" id="UP000199513">
    <property type="component" value="Unassembled WGS sequence"/>
</dbReference>
<evidence type="ECO:0000313" key="3">
    <source>
        <dbReference type="EMBL" id="SFF48318.1"/>
    </source>
</evidence>
<gene>
    <name evidence="3" type="ORF">SAMN04488541_104023</name>
</gene>
<keyword evidence="4" id="KW-1185">Reference proteome</keyword>
<dbReference type="AlphaFoldDB" id="A0A1I2J2R5"/>
<feature type="signal peptide" evidence="1">
    <location>
        <begin position="1"/>
        <end position="20"/>
    </location>
</feature>
<reference evidence="4" key="1">
    <citation type="submission" date="2016-10" db="EMBL/GenBank/DDBJ databases">
        <authorList>
            <person name="Varghese N."/>
            <person name="Submissions S."/>
        </authorList>
    </citation>
    <scope>NUCLEOTIDE SEQUENCE [LARGE SCALE GENOMIC DNA]</scope>
    <source>
        <strain>GEY</strain>
        <strain evidence="4">DSM 9560</strain>
    </source>
</reference>
<keyword evidence="1" id="KW-0732">Signal</keyword>
<dbReference type="STRING" id="1003.SAMN04488541_104023"/>
<name>A0A1I2J2R5_9BACT</name>
<dbReference type="GO" id="GO:0016787">
    <property type="term" value="F:hydrolase activity"/>
    <property type="evidence" value="ECO:0007669"/>
    <property type="project" value="InterPro"/>
</dbReference>
<dbReference type="Gene3D" id="2.60.120.560">
    <property type="entry name" value="Exo-inulinase, domain 1"/>
    <property type="match status" value="1"/>
</dbReference>
<accession>A0A1I2J2R5</accession>
<evidence type="ECO:0000256" key="1">
    <source>
        <dbReference type="SAM" id="SignalP"/>
    </source>
</evidence>
<feature type="chain" id="PRO_5011629782" description="3-keto-alpha-glucoside-1,2-lyase/3-keto-2-hydroxy-glucal hydratase domain-containing protein" evidence="1">
    <location>
        <begin position="21"/>
        <end position="273"/>
    </location>
</feature>
<organism evidence="3 4">
    <name type="scientific">Thermoflexibacter ruber</name>
    <dbReference type="NCBI Taxonomy" id="1003"/>
    <lineage>
        <taxon>Bacteria</taxon>
        <taxon>Pseudomonadati</taxon>
        <taxon>Bacteroidota</taxon>
        <taxon>Cytophagia</taxon>
        <taxon>Cytophagales</taxon>
        <taxon>Thermoflexibacteraceae</taxon>
        <taxon>Thermoflexibacter</taxon>
    </lineage>
</organism>
<feature type="domain" description="3-keto-alpha-glucoside-1,2-lyase/3-keto-2-hydroxy-glucal hydratase" evidence="2">
    <location>
        <begin position="40"/>
        <end position="270"/>
    </location>
</feature>
<evidence type="ECO:0000313" key="4">
    <source>
        <dbReference type="Proteomes" id="UP000199513"/>
    </source>
</evidence>
<proteinExistence type="predicted"/>
<dbReference type="PROSITE" id="PS51257">
    <property type="entry name" value="PROKAR_LIPOPROTEIN"/>
    <property type="match status" value="1"/>
</dbReference>
<dbReference type="InterPro" id="IPR010496">
    <property type="entry name" value="AL/BT2_dom"/>
</dbReference>
<dbReference type="Pfam" id="PF06439">
    <property type="entry name" value="3keto-disac_hyd"/>
    <property type="match status" value="1"/>
</dbReference>
<evidence type="ECO:0000259" key="2">
    <source>
        <dbReference type="Pfam" id="PF06439"/>
    </source>
</evidence>
<dbReference type="EMBL" id="FONY01000040">
    <property type="protein sequence ID" value="SFF48318.1"/>
    <property type="molecule type" value="Genomic_DNA"/>
</dbReference>
<dbReference type="OrthoDB" id="9787527at2"/>
<protein>
    <recommendedName>
        <fullName evidence="2">3-keto-alpha-glucoside-1,2-lyase/3-keto-2-hydroxy-glucal hydratase domain-containing protein</fullName>
    </recommendedName>
</protein>